<reference evidence="1" key="1">
    <citation type="journal article" date="2017" name="Nature">
        <title>The sunflower genome provides insights into oil metabolism, flowering and Asterid evolution.</title>
        <authorList>
            <person name="Badouin H."/>
            <person name="Gouzy J."/>
            <person name="Grassa C.J."/>
            <person name="Murat F."/>
            <person name="Staton S.E."/>
            <person name="Cottret L."/>
            <person name="Lelandais-Briere C."/>
            <person name="Owens G.L."/>
            <person name="Carrere S."/>
            <person name="Mayjonade B."/>
            <person name="Legrand L."/>
            <person name="Gill N."/>
            <person name="Kane N.C."/>
            <person name="Bowers J.E."/>
            <person name="Hubner S."/>
            <person name="Bellec A."/>
            <person name="Berard A."/>
            <person name="Berges H."/>
            <person name="Blanchet N."/>
            <person name="Boniface M.C."/>
            <person name="Brunel D."/>
            <person name="Catrice O."/>
            <person name="Chaidir N."/>
            <person name="Claudel C."/>
            <person name="Donnadieu C."/>
            <person name="Faraut T."/>
            <person name="Fievet G."/>
            <person name="Helmstetter N."/>
            <person name="King M."/>
            <person name="Knapp S.J."/>
            <person name="Lai Z."/>
            <person name="Le Paslier M.C."/>
            <person name="Lippi Y."/>
            <person name="Lorenzon L."/>
            <person name="Mandel J.R."/>
            <person name="Marage G."/>
            <person name="Marchand G."/>
            <person name="Marquand E."/>
            <person name="Bret-Mestries E."/>
            <person name="Morien E."/>
            <person name="Nambeesan S."/>
            <person name="Nguyen T."/>
            <person name="Pegot-Espagnet P."/>
            <person name="Pouilly N."/>
            <person name="Raftis F."/>
            <person name="Sallet E."/>
            <person name="Schiex T."/>
            <person name="Thomas J."/>
            <person name="Vandecasteele C."/>
            <person name="Vares D."/>
            <person name="Vear F."/>
            <person name="Vautrin S."/>
            <person name="Crespi M."/>
            <person name="Mangin B."/>
            <person name="Burke J.M."/>
            <person name="Salse J."/>
            <person name="Munos S."/>
            <person name="Vincourt P."/>
            <person name="Rieseberg L.H."/>
            <person name="Langlade N.B."/>
        </authorList>
    </citation>
    <scope>NUCLEOTIDE SEQUENCE</scope>
    <source>
        <tissue evidence="1">Leaves</tissue>
    </source>
</reference>
<sequence>MNQSKQLMGFLCTEKSTKRKMKGFRRFFHGDSNESFCLEAFDSAYIYISLLSLIDDQVYRVN</sequence>
<protein>
    <submittedName>
        <fullName evidence="1">Uncharacterized protein</fullName>
    </submittedName>
</protein>
<name>A0A9K3JGN0_HELAN</name>
<reference evidence="1" key="2">
    <citation type="submission" date="2020-06" db="EMBL/GenBank/DDBJ databases">
        <title>Helianthus annuus Genome sequencing and assembly Release 2.</title>
        <authorList>
            <person name="Gouzy J."/>
            <person name="Langlade N."/>
            <person name="Munos S."/>
        </authorList>
    </citation>
    <scope>NUCLEOTIDE SEQUENCE</scope>
    <source>
        <tissue evidence="1">Leaves</tissue>
    </source>
</reference>
<keyword evidence="2" id="KW-1185">Reference proteome</keyword>
<dbReference type="Gramene" id="mRNA:HanXRQr2_Chr03g0108171">
    <property type="protein sequence ID" value="CDS:HanXRQr2_Chr03g0108171.1"/>
    <property type="gene ID" value="HanXRQr2_Chr03g0108171"/>
</dbReference>
<comment type="caution">
    <text evidence="1">The sequence shown here is derived from an EMBL/GenBank/DDBJ whole genome shotgun (WGS) entry which is preliminary data.</text>
</comment>
<organism evidence="1 2">
    <name type="scientific">Helianthus annuus</name>
    <name type="common">Common sunflower</name>
    <dbReference type="NCBI Taxonomy" id="4232"/>
    <lineage>
        <taxon>Eukaryota</taxon>
        <taxon>Viridiplantae</taxon>
        <taxon>Streptophyta</taxon>
        <taxon>Embryophyta</taxon>
        <taxon>Tracheophyta</taxon>
        <taxon>Spermatophyta</taxon>
        <taxon>Magnoliopsida</taxon>
        <taxon>eudicotyledons</taxon>
        <taxon>Gunneridae</taxon>
        <taxon>Pentapetalae</taxon>
        <taxon>asterids</taxon>
        <taxon>campanulids</taxon>
        <taxon>Asterales</taxon>
        <taxon>Asteraceae</taxon>
        <taxon>Asteroideae</taxon>
        <taxon>Heliantheae alliance</taxon>
        <taxon>Heliantheae</taxon>
        <taxon>Helianthus</taxon>
    </lineage>
</organism>
<proteinExistence type="predicted"/>
<accession>A0A9K3JGN0</accession>
<dbReference type="EMBL" id="MNCJ02000318">
    <property type="protein sequence ID" value="KAF5814195.1"/>
    <property type="molecule type" value="Genomic_DNA"/>
</dbReference>
<gene>
    <name evidence="1" type="ORF">HanXRQr2_Chr03g0108171</name>
</gene>
<evidence type="ECO:0000313" key="2">
    <source>
        <dbReference type="Proteomes" id="UP000215914"/>
    </source>
</evidence>
<evidence type="ECO:0000313" key="1">
    <source>
        <dbReference type="EMBL" id="KAF5814195.1"/>
    </source>
</evidence>
<dbReference type="Proteomes" id="UP000215914">
    <property type="component" value="Unassembled WGS sequence"/>
</dbReference>
<dbReference type="AlphaFoldDB" id="A0A9K3JGN0"/>